<keyword evidence="3 7" id="KW-0479">Metal-binding</keyword>
<evidence type="ECO:0000259" key="11">
    <source>
        <dbReference type="PROSITE" id="PS50144"/>
    </source>
</evidence>
<evidence type="ECO:0000256" key="9">
    <source>
        <dbReference type="SAM" id="MobiDB-lite"/>
    </source>
</evidence>
<organism evidence="13 14">
    <name type="scientific">Acanthaster planci</name>
    <name type="common">Crown-of-thorns starfish</name>
    <dbReference type="NCBI Taxonomy" id="133434"/>
    <lineage>
        <taxon>Eukaryota</taxon>
        <taxon>Metazoa</taxon>
        <taxon>Echinodermata</taxon>
        <taxon>Eleutherozoa</taxon>
        <taxon>Asterozoa</taxon>
        <taxon>Asteroidea</taxon>
        <taxon>Valvatacea</taxon>
        <taxon>Valvatida</taxon>
        <taxon>Acanthasteridae</taxon>
        <taxon>Acanthaster</taxon>
    </lineage>
</organism>
<dbReference type="InterPro" id="IPR013083">
    <property type="entry name" value="Znf_RING/FYVE/PHD"/>
</dbReference>
<feature type="region of interest" description="Disordered" evidence="9">
    <location>
        <begin position="309"/>
        <end position="328"/>
    </location>
</feature>
<dbReference type="GeneID" id="110975424"/>
<protein>
    <submittedName>
        <fullName evidence="14">TNF receptor-associated factor 6-like isoform X1</fullName>
    </submittedName>
</protein>
<keyword evidence="13" id="KW-1185">Reference proteome</keyword>
<dbReference type="PROSITE" id="PS00518">
    <property type="entry name" value="ZF_RING_1"/>
    <property type="match status" value="1"/>
</dbReference>
<evidence type="ECO:0000259" key="12">
    <source>
        <dbReference type="PROSITE" id="PS50145"/>
    </source>
</evidence>
<evidence type="ECO:0000256" key="7">
    <source>
        <dbReference type="PROSITE-ProRule" id="PRU00207"/>
    </source>
</evidence>
<dbReference type="RefSeq" id="XP_022083607.1">
    <property type="nucleotide sequence ID" value="XM_022227915.1"/>
</dbReference>
<dbReference type="InterPro" id="IPR001293">
    <property type="entry name" value="Znf_TRAF"/>
</dbReference>
<evidence type="ECO:0000256" key="4">
    <source>
        <dbReference type="ARBA" id="ARBA00022737"/>
    </source>
</evidence>
<dbReference type="PROSITE" id="PS50144">
    <property type="entry name" value="MATH"/>
    <property type="match status" value="1"/>
</dbReference>
<feature type="compositionally biased region" description="Low complexity" evidence="9">
    <location>
        <begin position="312"/>
        <end position="328"/>
    </location>
</feature>
<dbReference type="InterPro" id="IPR002083">
    <property type="entry name" value="MATH/TRAF_dom"/>
</dbReference>
<dbReference type="Proteomes" id="UP000694845">
    <property type="component" value="Unplaced"/>
</dbReference>
<evidence type="ECO:0000259" key="10">
    <source>
        <dbReference type="PROSITE" id="PS50089"/>
    </source>
</evidence>
<keyword evidence="5 7" id="KW-0863">Zinc-finger</keyword>
<gene>
    <name evidence="14" type="primary">LOC110975424</name>
</gene>
<feature type="domain" description="RING-type" evidence="10">
    <location>
        <begin position="59"/>
        <end position="98"/>
    </location>
</feature>
<dbReference type="GO" id="GO:0031663">
    <property type="term" value="P:lipopolysaccharide-mediated signaling pathway"/>
    <property type="evidence" value="ECO:0007669"/>
    <property type="project" value="TreeGrafter"/>
</dbReference>
<dbReference type="PROSITE" id="PS50089">
    <property type="entry name" value="ZF_RING_2"/>
    <property type="match status" value="1"/>
</dbReference>
<dbReference type="KEGG" id="aplc:110975424"/>
<dbReference type="Pfam" id="PF02176">
    <property type="entry name" value="zf-TRAF"/>
    <property type="match status" value="1"/>
</dbReference>
<dbReference type="SUPFAM" id="SSF49599">
    <property type="entry name" value="TRAF domain-like"/>
    <property type="match status" value="3"/>
</dbReference>
<dbReference type="SMART" id="SM00184">
    <property type="entry name" value="RING"/>
    <property type="match status" value="1"/>
</dbReference>
<dbReference type="InterPro" id="IPR008974">
    <property type="entry name" value="TRAF-like"/>
</dbReference>
<dbReference type="UniPathway" id="UPA00143"/>
<accession>A0A8B7XTQ3</accession>
<dbReference type="InterPro" id="IPR012227">
    <property type="entry name" value="TNF_rcpt-assoc_TRAF_met"/>
</dbReference>
<evidence type="ECO:0000256" key="8">
    <source>
        <dbReference type="SAM" id="Coils"/>
    </source>
</evidence>
<dbReference type="Gene3D" id="2.60.210.10">
    <property type="entry name" value="Apoptosis, Tumor Necrosis Factor Receptor Associated Protein 2, Chain A"/>
    <property type="match status" value="1"/>
</dbReference>
<comment type="subcellular location">
    <subcellularLocation>
        <location evidence="1">Cytoplasm</location>
    </subcellularLocation>
</comment>
<dbReference type="PANTHER" id="PTHR10131:SF152">
    <property type="entry name" value="TNF RECEPTOR-ASSOCIATED FACTOR 6"/>
    <property type="match status" value="1"/>
</dbReference>
<dbReference type="GO" id="GO:0045087">
    <property type="term" value="P:innate immune response"/>
    <property type="evidence" value="ECO:0007669"/>
    <property type="project" value="TreeGrafter"/>
</dbReference>
<dbReference type="PROSITE" id="PS50145">
    <property type="entry name" value="ZF_TRAF"/>
    <property type="match status" value="2"/>
</dbReference>
<feature type="compositionally biased region" description="Basic and acidic residues" evidence="9">
    <location>
        <begin position="1"/>
        <end position="16"/>
    </location>
</feature>
<feature type="zinc finger region" description="TRAF-type" evidence="7">
    <location>
        <begin position="137"/>
        <end position="180"/>
    </location>
</feature>
<dbReference type="GO" id="GO:0008270">
    <property type="term" value="F:zinc ion binding"/>
    <property type="evidence" value="ECO:0007669"/>
    <property type="project" value="UniProtKB-KW"/>
</dbReference>
<evidence type="ECO:0000313" key="13">
    <source>
        <dbReference type="Proteomes" id="UP000694845"/>
    </source>
</evidence>
<feature type="domain" description="MATH" evidence="11">
    <location>
        <begin position="500"/>
        <end position="649"/>
    </location>
</feature>
<dbReference type="GO" id="GO:0061630">
    <property type="term" value="F:ubiquitin protein ligase activity"/>
    <property type="evidence" value="ECO:0007669"/>
    <property type="project" value="TreeGrafter"/>
</dbReference>
<dbReference type="OrthoDB" id="6475149at2759"/>
<dbReference type="GO" id="GO:0043122">
    <property type="term" value="P:regulation of canonical NF-kappaB signal transduction"/>
    <property type="evidence" value="ECO:0007669"/>
    <property type="project" value="TreeGrafter"/>
</dbReference>
<dbReference type="Pfam" id="PF21355">
    <property type="entry name" value="TRAF-mep_MATH"/>
    <property type="match status" value="1"/>
</dbReference>
<dbReference type="Pfam" id="PF13923">
    <property type="entry name" value="zf-C3HC4_2"/>
    <property type="match status" value="1"/>
</dbReference>
<dbReference type="CDD" id="cd00270">
    <property type="entry name" value="MATH_TRAF_C"/>
    <property type="match status" value="1"/>
</dbReference>
<dbReference type="InterPro" id="IPR017907">
    <property type="entry name" value="Znf_RING_CS"/>
</dbReference>
<name>A0A8B7XTQ3_ACAPL</name>
<proteinExistence type="predicted"/>
<dbReference type="GO" id="GO:0005737">
    <property type="term" value="C:cytoplasm"/>
    <property type="evidence" value="ECO:0007669"/>
    <property type="project" value="UniProtKB-SubCell"/>
</dbReference>
<dbReference type="GO" id="GO:0042981">
    <property type="term" value="P:regulation of apoptotic process"/>
    <property type="evidence" value="ECO:0007669"/>
    <property type="project" value="InterPro"/>
</dbReference>
<evidence type="ECO:0000256" key="6">
    <source>
        <dbReference type="ARBA" id="ARBA00022833"/>
    </source>
</evidence>
<keyword evidence="6 7" id="KW-0862">Zinc</keyword>
<feature type="coiled-coil region" evidence="8">
    <location>
        <begin position="445"/>
        <end position="472"/>
    </location>
</feature>
<reference evidence="14" key="1">
    <citation type="submission" date="2025-08" db="UniProtKB">
        <authorList>
            <consortium name="RefSeq"/>
        </authorList>
    </citation>
    <scope>IDENTIFICATION</scope>
</reference>
<keyword evidence="4" id="KW-0677">Repeat</keyword>
<dbReference type="InterPro" id="IPR001841">
    <property type="entry name" value="Znf_RING"/>
</dbReference>
<keyword evidence="8" id="KW-0175">Coiled coil</keyword>
<dbReference type="PANTHER" id="PTHR10131">
    <property type="entry name" value="TNF RECEPTOR ASSOCIATED FACTOR"/>
    <property type="match status" value="1"/>
</dbReference>
<evidence type="ECO:0000256" key="1">
    <source>
        <dbReference type="ARBA" id="ARBA00004496"/>
    </source>
</evidence>
<evidence type="ECO:0000256" key="2">
    <source>
        <dbReference type="ARBA" id="ARBA00022490"/>
    </source>
</evidence>
<dbReference type="InterPro" id="IPR049342">
    <property type="entry name" value="TRAF1-6_MATH_dom"/>
</dbReference>
<feature type="domain" description="TRAF-type" evidence="12">
    <location>
        <begin position="137"/>
        <end position="180"/>
    </location>
</feature>
<keyword evidence="2" id="KW-0963">Cytoplasm</keyword>
<evidence type="ECO:0000313" key="14">
    <source>
        <dbReference type="RefSeq" id="XP_022083607.1"/>
    </source>
</evidence>
<dbReference type="OMA" id="SCPYRRQ"/>
<evidence type="ECO:0000256" key="5">
    <source>
        <dbReference type="ARBA" id="ARBA00022771"/>
    </source>
</evidence>
<dbReference type="SUPFAM" id="SSF57850">
    <property type="entry name" value="RING/U-box"/>
    <property type="match status" value="1"/>
</dbReference>
<dbReference type="FunFam" id="3.30.40.10:FF:000179">
    <property type="entry name" value="TNF receptor-associated factor"/>
    <property type="match status" value="1"/>
</dbReference>
<dbReference type="PIRSF" id="PIRSF015614">
    <property type="entry name" value="TRAF"/>
    <property type="match status" value="1"/>
</dbReference>
<evidence type="ECO:0000256" key="3">
    <source>
        <dbReference type="ARBA" id="ARBA00022723"/>
    </source>
</evidence>
<dbReference type="AlphaFoldDB" id="A0A8B7XTQ3"/>
<feature type="region of interest" description="Disordered" evidence="9">
    <location>
        <begin position="1"/>
        <end position="30"/>
    </location>
</feature>
<feature type="zinc finger region" description="TRAF-type" evidence="7">
    <location>
        <begin position="191"/>
        <end position="246"/>
    </location>
</feature>
<dbReference type="GO" id="GO:0016567">
    <property type="term" value="P:protein ubiquitination"/>
    <property type="evidence" value="ECO:0007669"/>
    <property type="project" value="UniProtKB-UniPathway"/>
</dbReference>
<dbReference type="Gene3D" id="3.30.40.10">
    <property type="entry name" value="Zinc/RING finger domain, C3HC4 (zinc finger)"/>
    <property type="match status" value="3"/>
</dbReference>
<feature type="domain" description="TRAF-type" evidence="12">
    <location>
        <begin position="191"/>
        <end position="246"/>
    </location>
</feature>
<sequence>MEEKSEKELALEEDLPRPPPGATVHPIPGPTLDSYVSVNDSTEGYDLRFEPQLEQKYECPICLMCLREPVQTECGHRFCRACIMRSLRDAGNRCPVDQLPLQKMFPDLCVRREIMDLMAHCPHPDCEEIIELRNMETHQEMCPYGLQPCPNHCGEMLQRRHIDNHIKKDCSKRPVNCEFCDTLIPLDHKQVHLDTCPKVTISCEYCRDAMIRERLMVHLKNICPKMVVLCRFHAIGCTEKMERELMANHLSSSMEKHMELMAFRLEGMQDRRKHSSSPQEHEVPDLSMFEQHEYSVYPPNTSPKVNQRIAHSGTSGVGTSSSSDTSVFSPLPLPTTSEVSYAPTFKAGATDVEKHAAKTLDQDKIPQPHLKTSTSVPHQSEKPHVVHRFPSAEPRYPCAESRNTSVNSRILAADHRYSTGDLNVQFRRFPSVESDYQEFDAGRTIQKLSGEVQALKDKMKVQEQRAALQKQEMIELHLSSERKIKEVTDSLVKLESRLCGGEFYWRLEGYSGLLQDASKGETSVRHSQGFYTGFYGYKLCLRVNFNSPDSGHSQHISLFVHFMKGEFDDILDWPFTGTITLSILDQNDDTSKRKPISETLVAKPELAAFLRPRTNRNHKGFGYMEFAPLEMLASGAYIKNDSIIIKVRVHKQT</sequence>